<reference evidence="2" key="1">
    <citation type="journal article" date="2020" name="bioRxiv">
        <title>Comparative genomics of Chlamydomonas.</title>
        <authorList>
            <person name="Craig R.J."/>
            <person name="Hasan A.R."/>
            <person name="Ness R.W."/>
            <person name="Keightley P.D."/>
        </authorList>
    </citation>
    <scope>NUCLEOTIDE SEQUENCE</scope>
    <source>
        <strain evidence="2">CCAP 11/70</strain>
    </source>
</reference>
<dbReference type="PANTHER" id="PTHR36035">
    <property type="entry name" value="PROTEIN DISULFIDE-ISOMERASE SCO2"/>
    <property type="match status" value="1"/>
</dbReference>
<dbReference type="OrthoDB" id="2018364at2759"/>
<dbReference type="Proteomes" id="UP000612055">
    <property type="component" value="Unassembled WGS sequence"/>
</dbReference>
<feature type="compositionally biased region" description="Basic and acidic residues" evidence="1">
    <location>
        <begin position="91"/>
        <end position="108"/>
    </location>
</feature>
<sequence length="135" mass="14624">MSIFAPYKALPPDGAMLPSDDETCDPVMEKCKTQVFVYESKCLSCGGTGFVKTSHRRRSGTAHLSTCLLCHGLGYVRRTTARFLPESTPESGDHTAHTIARPPRDDAHNSLLARLARRKQAPGPGQEKAGDAGKQ</sequence>
<evidence type="ECO:0000256" key="1">
    <source>
        <dbReference type="SAM" id="MobiDB-lite"/>
    </source>
</evidence>
<dbReference type="AlphaFoldDB" id="A0A836C242"/>
<keyword evidence="3" id="KW-1185">Reference proteome</keyword>
<organism evidence="2 3">
    <name type="scientific">Edaphochlamys debaryana</name>
    <dbReference type="NCBI Taxonomy" id="47281"/>
    <lineage>
        <taxon>Eukaryota</taxon>
        <taxon>Viridiplantae</taxon>
        <taxon>Chlorophyta</taxon>
        <taxon>core chlorophytes</taxon>
        <taxon>Chlorophyceae</taxon>
        <taxon>CS clade</taxon>
        <taxon>Chlamydomonadales</taxon>
        <taxon>Chlamydomonadales incertae sedis</taxon>
        <taxon>Edaphochlamys</taxon>
    </lineage>
</organism>
<comment type="caution">
    <text evidence="2">The sequence shown here is derived from an EMBL/GenBank/DDBJ whole genome shotgun (WGS) entry which is preliminary data.</text>
</comment>
<evidence type="ECO:0000313" key="3">
    <source>
        <dbReference type="Proteomes" id="UP000612055"/>
    </source>
</evidence>
<gene>
    <name evidence="2" type="ORF">HYH03_005506</name>
</gene>
<dbReference type="InterPro" id="IPR037477">
    <property type="entry name" value="SCO2"/>
</dbReference>
<dbReference type="EMBL" id="JAEHOE010000019">
    <property type="protein sequence ID" value="KAG2496273.1"/>
    <property type="molecule type" value="Genomic_DNA"/>
</dbReference>
<accession>A0A836C242</accession>
<protein>
    <submittedName>
        <fullName evidence="2">Uncharacterized protein</fullName>
    </submittedName>
</protein>
<dbReference type="PANTHER" id="PTHR36035:SF1">
    <property type="entry name" value="PROTEIN DISULFIDE-ISOMERASE SCO2"/>
    <property type="match status" value="1"/>
</dbReference>
<proteinExistence type="predicted"/>
<name>A0A836C242_9CHLO</name>
<evidence type="ECO:0000313" key="2">
    <source>
        <dbReference type="EMBL" id="KAG2496273.1"/>
    </source>
</evidence>
<feature type="region of interest" description="Disordered" evidence="1">
    <location>
        <begin position="85"/>
        <end position="135"/>
    </location>
</feature>